<evidence type="ECO:0000313" key="2">
    <source>
        <dbReference type="Proteomes" id="UP000325614"/>
    </source>
</evidence>
<accession>A0A5P9JU74</accession>
<dbReference type="SUPFAM" id="SSF159275">
    <property type="entry name" value="PA1994-like"/>
    <property type="match status" value="1"/>
</dbReference>
<gene>
    <name evidence="1" type="ORF">GDR74_05260</name>
</gene>
<reference evidence="1 2" key="1">
    <citation type="submission" date="2019-10" db="EMBL/GenBank/DDBJ databases">
        <title>Isolation, Identification of Microvirga thermotolerans HR1, a novel thermophilic bacterium and Comparative Genomics of the genus Microvirga.</title>
        <authorList>
            <person name="Li J."/>
            <person name="Zhang W."/>
            <person name="Lin M."/>
            <person name="Wang J."/>
        </authorList>
    </citation>
    <scope>NUCLEOTIDE SEQUENCE [LARGE SCALE GENOMIC DNA]</scope>
    <source>
        <strain evidence="1 2">HR1</strain>
    </source>
</reference>
<dbReference type="AlphaFoldDB" id="A0A5P9JU74"/>
<dbReference type="Proteomes" id="UP000325614">
    <property type="component" value="Chromosome"/>
</dbReference>
<dbReference type="EMBL" id="CP045423">
    <property type="protein sequence ID" value="QFU15671.1"/>
    <property type="molecule type" value="Genomic_DNA"/>
</dbReference>
<dbReference type="KEGG" id="mico:GDR74_05260"/>
<keyword evidence="2" id="KW-1185">Reference proteome</keyword>
<dbReference type="RefSeq" id="WP_152585316.1">
    <property type="nucleotide sequence ID" value="NZ_CP045423.1"/>
</dbReference>
<sequence length="188" mass="20896">MSSNLLARTIRWSAWEGGEAGLEHVEISPVEGGIELSGVAIGRKESRRFALAYRVRVDQTWRTRDARLRTAAGRVLHLESNGQGLWHANGVERPDLQGCLDIDIAASPVTNALPIRRLGLKAGEGIDIRLCYISVPDLEVTPREQRYTALEPGRLYRFESLESGFTAELPVDADGFVLDYPGLFRRLP</sequence>
<name>A0A5P9JU74_9HYPH</name>
<dbReference type="InterPro" id="IPR009467">
    <property type="entry name" value="Glycolipid-bd_prot_put"/>
</dbReference>
<evidence type="ECO:0000313" key="1">
    <source>
        <dbReference type="EMBL" id="QFU15671.1"/>
    </source>
</evidence>
<proteinExistence type="predicted"/>
<organism evidence="1 2">
    <name type="scientific">Microvirga thermotolerans</name>
    <dbReference type="NCBI Taxonomy" id="2651334"/>
    <lineage>
        <taxon>Bacteria</taxon>
        <taxon>Pseudomonadati</taxon>
        <taxon>Pseudomonadota</taxon>
        <taxon>Alphaproteobacteria</taxon>
        <taxon>Hyphomicrobiales</taxon>
        <taxon>Methylobacteriaceae</taxon>
        <taxon>Microvirga</taxon>
    </lineage>
</organism>
<protein>
    <submittedName>
        <fullName evidence="1">Transcriptional regulator</fullName>
    </submittedName>
</protein>
<dbReference type="Pfam" id="PF06475">
    <property type="entry name" value="Glycolipid_bind"/>
    <property type="match status" value="1"/>
</dbReference>